<name>A0A556N7D3_9FLAO</name>
<keyword evidence="3" id="KW-1185">Reference proteome</keyword>
<evidence type="ECO:0000313" key="2">
    <source>
        <dbReference type="EMBL" id="TSJ48086.1"/>
    </source>
</evidence>
<dbReference type="Proteomes" id="UP000316008">
    <property type="component" value="Unassembled WGS sequence"/>
</dbReference>
<dbReference type="EMBL" id="VLPL01000001">
    <property type="protein sequence ID" value="TSJ48086.1"/>
    <property type="molecule type" value="Genomic_DNA"/>
</dbReference>
<feature type="compositionally biased region" description="Basic and acidic residues" evidence="1">
    <location>
        <begin position="221"/>
        <end position="237"/>
    </location>
</feature>
<evidence type="ECO:0000256" key="1">
    <source>
        <dbReference type="SAM" id="MobiDB-lite"/>
    </source>
</evidence>
<dbReference type="OrthoDB" id="9553625at2"/>
<dbReference type="AlphaFoldDB" id="A0A556N7D3"/>
<accession>A0A556N7D3</accession>
<dbReference type="RefSeq" id="WP_144331621.1">
    <property type="nucleotide sequence ID" value="NZ_VLPL01000001.1"/>
</dbReference>
<sequence length="282" mass="30728">MNTFDEIIQTKAYSELSSNELEIIQELVSSEEEYNEMKSFYAEIDQLAISNREEVSASVKTSLNTVFQAKHPGISQNWNAPAEVTEKKIVPLYNRTIFRVAAVLLLSASATTLWFSLPEEQLEKSHAAKITASTDSVSPETVNIEQKKKFPLNEETKKEFTAASAVPEDKNVSQDVSIYSNGTTSASYTLSDKASAPPVVAGAPYKVNRPDGSRVTSSSGRADDQSKSTGAEKADGKKDLNILTKAGLDADLNPGGFYASSAKDYKPSIQTSDYLMLIEPSF</sequence>
<gene>
    <name evidence="2" type="ORF">FO442_02835</name>
</gene>
<feature type="region of interest" description="Disordered" evidence="1">
    <location>
        <begin position="201"/>
        <end position="237"/>
    </location>
</feature>
<evidence type="ECO:0000313" key="3">
    <source>
        <dbReference type="Proteomes" id="UP000316008"/>
    </source>
</evidence>
<proteinExistence type="predicted"/>
<organism evidence="2 3">
    <name type="scientific">Fluviicola chungangensis</name>
    <dbReference type="NCBI Taxonomy" id="2597671"/>
    <lineage>
        <taxon>Bacteria</taxon>
        <taxon>Pseudomonadati</taxon>
        <taxon>Bacteroidota</taxon>
        <taxon>Flavobacteriia</taxon>
        <taxon>Flavobacteriales</taxon>
        <taxon>Crocinitomicaceae</taxon>
        <taxon>Fluviicola</taxon>
    </lineage>
</organism>
<reference evidence="2 3" key="1">
    <citation type="submission" date="2019-07" db="EMBL/GenBank/DDBJ databases">
        <authorList>
            <person name="Huq M.A."/>
        </authorList>
    </citation>
    <scope>NUCLEOTIDE SEQUENCE [LARGE SCALE GENOMIC DNA]</scope>
    <source>
        <strain evidence="2 3">MAH-3</strain>
    </source>
</reference>
<comment type="caution">
    <text evidence="2">The sequence shown here is derived from an EMBL/GenBank/DDBJ whole genome shotgun (WGS) entry which is preliminary data.</text>
</comment>
<protein>
    <submittedName>
        <fullName evidence="2">Uncharacterized protein</fullName>
    </submittedName>
</protein>